<feature type="domain" description="EF-hand" evidence="14">
    <location>
        <begin position="331"/>
        <end position="366"/>
    </location>
</feature>
<proteinExistence type="inferred from homology"/>
<keyword evidence="16" id="KW-1185">Reference proteome</keyword>
<keyword evidence="12" id="KW-0560">Oxidoreductase</keyword>
<comment type="cofactor">
    <cofactor evidence="1">
        <name>FAD</name>
        <dbReference type="ChEBI" id="CHEBI:57692"/>
    </cofactor>
</comment>
<evidence type="ECO:0000256" key="4">
    <source>
        <dbReference type="ARBA" id="ARBA00007330"/>
    </source>
</evidence>
<evidence type="ECO:0000256" key="6">
    <source>
        <dbReference type="ARBA" id="ARBA00022630"/>
    </source>
</evidence>
<evidence type="ECO:0000256" key="8">
    <source>
        <dbReference type="ARBA" id="ARBA00022737"/>
    </source>
</evidence>
<reference evidence="15 16" key="1">
    <citation type="submission" date="2016-04" db="EMBL/GenBank/DDBJ databases">
        <title>The genome of Intoshia linei affirms orthonectids as highly simplified spiralians.</title>
        <authorList>
            <person name="Mikhailov K.V."/>
            <person name="Slusarev G.S."/>
            <person name="Nikitin M.A."/>
            <person name="Logacheva M.D."/>
            <person name="Penin A."/>
            <person name="Aleoshin V."/>
            <person name="Panchin Y.V."/>
        </authorList>
    </citation>
    <scope>NUCLEOTIDE SEQUENCE [LARGE SCALE GENOMIC DNA]</scope>
    <source>
        <strain evidence="15">Intl2013</strain>
        <tissue evidence="15">Whole animal</tissue>
    </source>
</reference>
<evidence type="ECO:0000256" key="9">
    <source>
        <dbReference type="ARBA" id="ARBA00022827"/>
    </source>
</evidence>
<dbReference type="Gene3D" id="1.10.8.870">
    <property type="entry name" value="Alpha-glycerophosphate oxidase, cap domain"/>
    <property type="match status" value="1"/>
</dbReference>
<dbReference type="EC" id="1.1.5.3" evidence="5"/>
<dbReference type="GO" id="GO:0005509">
    <property type="term" value="F:calcium ion binding"/>
    <property type="evidence" value="ECO:0007669"/>
    <property type="project" value="InterPro"/>
</dbReference>
<comment type="similarity">
    <text evidence="4">Belongs to the FAD-dependent glycerol-3-phosphate dehydrogenase family.</text>
</comment>
<evidence type="ECO:0000256" key="5">
    <source>
        <dbReference type="ARBA" id="ARBA00013029"/>
    </source>
</evidence>
<evidence type="ECO:0000256" key="10">
    <source>
        <dbReference type="ARBA" id="ARBA00022837"/>
    </source>
</evidence>
<keyword evidence="13" id="KW-0496">Mitochondrion</keyword>
<evidence type="ECO:0000256" key="1">
    <source>
        <dbReference type="ARBA" id="ARBA00001974"/>
    </source>
</evidence>
<accession>A0A177AX68</accession>
<dbReference type="GO" id="GO:0005739">
    <property type="term" value="C:mitochondrion"/>
    <property type="evidence" value="ECO:0007669"/>
    <property type="project" value="UniProtKB-SubCell"/>
</dbReference>
<evidence type="ECO:0000256" key="3">
    <source>
        <dbReference type="ARBA" id="ARBA00004745"/>
    </source>
</evidence>
<dbReference type="SMART" id="SM00054">
    <property type="entry name" value="EFh"/>
    <property type="match status" value="1"/>
</dbReference>
<evidence type="ECO:0000256" key="11">
    <source>
        <dbReference type="ARBA" id="ARBA00022946"/>
    </source>
</evidence>
<comment type="caution">
    <text evidence="15">The sequence shown here is derived from an EMBL/GenBank/DDBJ whole genome shotgun (WGS) entry which is preliminary data.</text>
</comment>
<dbReference type="Pfam" id="PF01266">
    <property type="entry name" value="DAO"/>
    <property type="match status" value="1"/>
</dbReference>
<keyword evidence="6" id="KW-0285">Flavoprotein</keyword>
<keyword evidence="10" id="KW-0106">Calcium</keyword>
<dbReference type="PANTHER" id="PTHR11985">
    <property type="entry name" value="GLYCEROL-3-PHOSPHATE DEHYDROGENASE"/>
    <property type="match status" value="1"/>
</dbReference>
<evidence type="ECO:0000313" key="15">
    <source>
        <dbReference type="EMBL" id="OAF66618.1"/>
    </source>
</evidence>
<dbReference type="PROSITE" id="PS50222">
    <property type="entry name" value="EF_HAND_2"/>
    <property type="match status" value="1"/>
</dbReference>
<dbReference type="EMBL" id="LWCA01000879">
    <property type="protein sequence ID" value="OAF66618.1"/>
    <property type="molecule type" value="Genomic_DNA"/>
</dbReference>
<dbReference type="InterPro" id="IPR002048">
    <property type="entry name" value="EF_hand_dom"/>
</dbReference>
<evidence type="ECO:0000313" key="16">
    <source>
        <dbReference type="Proteomes" id="UP000078046"/>
    </source>
</evidence>
<comment type="subcellular location">
    <subcellularLocation>
        <location evidence="2">Mitochondrion</location>
    </subcellularLocation>
</comment>
<evidence type="ECO:0000256" key="12">
    <source>
        <dbReference type="ARBA" id="ARBA00023002"/>
    </source>
</evidence>
<dbReference type="PROSITE" id="PS00978">
    <property type="entry name" value="FAD_G3PDH_2"/>
    <property type="match status" value="1"/>
</dbReference>
<dbReference type="Gene3D" id="3.30.9.10">
    <property type="entry name" value="D-Amino Acid Oxidase, subunit A, domain 2"/>
    <property type="match status" value="1"/>
</dbReference>
<dbReference type="Proteomes" id="UP000078046">
    <property type="component" value="Unassembled WGS sequence"/>
</dbReference>
<dbReference type="InterPro" id="IPR038299">
    <property type="entry name" value="DAO_C_sf"/>
</dbReference>
<dbReference type="CDD" id="cd00051">
    <property type="entry name" value="EFh"/>
    <property type="match status" value="1"/>
</dbReference>
<dbReference type="SUPFAM" id="SSF54373">
    <property type="entry name" value="FAD-linked reductases, C-terminal domain"/>
    <property type="match status" value="1"/>
</dbReference>
<dbReference type="InterPro" id="IPR011992">
    <property type="entry name" value="EF-hand-dom_pair"/>
</dbReference>
<evidence type="ECO:0000256" key="13">
    <source>
        <dbReference type="ARBA" id="ARBA00023128"/>
    </source>
</evidence>
<sequence>MGLLDPCTKDGRVIFLLPWQNGTIAGTTDEDCKLTFEPAPSEEGINFILNELRNYFDKDISVRRSDVLSSWCGIRPLVIDPKAKNTESLARNHVINVSDNNLVTISGGKWTTYRQMAQETVDTAIKVGNLLPTNDCLTKGLLLDGSKGWSPLIPKMSLIQDLGIDPKVSHHLSATYGMNAYDVVSNAELSNKKWPILGKKLHENYPYLECEVKYSIKEYACSAVDVISRRIRIAFVNVYATLEILPKIINIMAKELNWNETRKKKEYEDCINFLKTQMGMHLREIPHETLTLTEDEIENFKKQYKILDSKNEGFLTYNRVAEYIRSINNDIKHTELHIIFNEIDMNRNGQIEMHEFIRFMDKIKSGTSNTIHLTKSSIGNLEVDSGHLKKRSGHGADE</sequence>
<evidence type="ECO:0000259" key="14">
    <source>
        <dbReference type="PROSITE" id="PS50222"/>
    </source>
</evidence>
<dbReference type="InterPro" id="IPR018247">
    <property type="entry name" value="EF_Hand_1_Ca_BS"/>
</dbReference>
<dbReference type="PROSITE" id="PS00018">
    <property type="entry name" value="EF_HAND_1"/>
    <property type="match status" value="1"/>
</dbReference>
<comment type="pathway">
    <text evidence="3">Polyol metabolism; glycerol degradation.</text>
</comment>
<dbReference type="SUPFAM" id="SSF47473">
    <property type="entry name" value="EF-hand"/>
    <property type="match status" value="1"/>
</dbReference>
<dbReference type="AlphaFoldDB" id="A0A177AX68"/>
<dbReference type="Pfam" id="PF16901">
    <property type="entry name" value="DAO_C"/>
    <property type="match status" value="1"/>
</dbReference>
<gene>
    <name evidence="15" type="ORF">A3Q56_05599</name>
</gene>
<keyword evidence="7" id="KW-0479">Metal-binding</keyword>
<keyword evidence="8" id="KW-0677">Repeat</keyword>
<dbReference type="InterPro" id="IPR031656">
    <property type="entry name" value="DAO_C"/>
</dbReference>
<dbReference type="PANTHER" id="PTHR11985:SF15">
    <property type="entry name" value="GLYCEROL-3-PHOSPHATE DEHYDROGENASE, MITOCHONDRIAL"/>
    <property type="match status" value="1"/>
</dbReference>
<evidence type="ECO:0000256" key="7">
    <source>
        <dbReference type="ARBA" id="ARBA00022723"/>
    </source>
</evidence>
<dbReference type="InterPro" id="IPR000447">
    <property type="entry name" value="G3P_DH_FAD-dep"/>
</dbReference>
<organism evidence="15 16">
    <name type="scientific">Intoshia linei</name>
    <dbReference type="NCBI Taxonomy" id="1819745"/>
    <lineage>
        <taxon>Eukaryota</taxon>
        <taxon>Metazoa</taxon>
        <taxon>Spiralia</taxon>
        <taxon>Lophotrochozoa</taxon>
        <taxon>Mesozoa</taxon>
        <taxon>Orthonectida</taxon>
        <taxon>Rhopaluridae</taxon>
        <taxon>Intoshia</taxon>
    </lineage>
</organism>
<dbReference type="OrthoDB" id="264015at2759"/>
<dbReference type="GO" id="GO:0006072">
    <property type="term" value="P:glycerol-3-phosphate metabolic process"/>
    <property type="evidence" value="ECO:0007669"/>
    <property type="project" value="InterPro"/>
</dbReference>
<dbReference type="Gene3D" id="1.10.238.10">
    <property type="entry name" value="EF-hand"/>
    <property type="match status" value="1"/>
</dbReference>
<keyword evidence="9" id="KW-0274">FAD</keyword>
<dbReference type="Pfam" id="PF13499">
    <property type="entry name" value="EF-hand_7"/>
    <property type="match status" value="1"/>
</dbReference>
<protein>
    <recommendedName>
        <fullName evidence="5">glycerol-3-phosphate dehydrogenase</fullName>
        <ecNumber evidence="5">1.1.5.3</ecNumber>
    </recommendedName>
</protein>
<name>A0A177AX68_9BILA</name>
<dbReference type="InterPro" id="IPR006076">
    <property type="entry name" value="FAD-dep_OxRdtase"/>
</dbReference>
<dbReference type="FunFam" id="1.10.8.870:FF:000001">
    <property type="entry name" value="Glycerol-3-phosphate dehydrogenase"/>
    <property type="match status" value="1"/>
</dbReference>
<evidence type="ECO:0000256" key="2">
    <source>
        <dbReference type="ARBA" id="ARBA00004173"/>
    </source>
</evidence>
<keyword evidence="11" id="KW-0809">Transit peptide</keyword>
<dbReference type="GO" id="GO:0004368">
    <property type="term" value="F:glycerol-3-phosphate dehydrogenase (quinone) activity"/>
    <property type="evidence" value="ECO:0007669"/>
    <property type="project" value="UniProtKB-EC"/>
</dbReference>